<name>A0A7L9CBY8_9CLOS</name>
<protein>
    <submittedName>
        <fullName evidence="1">P13</fullName>
    </submittedName>
</protein>
<sequence length="112" mass="13683">MGALFTVYESEQYVVRDNRGRRPYWESGYHNNTYCDDCGPSRPYDHSMSSLVDYYNRSDVQQHLVRRGRILSENLIERDNLYDAEIRKRNECYARHKRRSRKRFSLYSLLYR</sequence>
<organism evidence="1">
    <name type="scientific">Olivavirus actinidiae</name>
    <dbReference type="NCBI Taxonomy" id="2024724"/>
    <lineage>
        <taxon>Viruses</taxon>
        <taxon>Riboviria</taxon>
        <taxon>Orthornavirae</taxon>
        <taxon>Kitrinoviricota</taxon>
        <taxon>Alsuviricetes</taxon>
        <taxon>Martellivirales</taxon>
        <taxon>Closteroviridae</taxon>
        <taxon>Olivavirus</taxon>
    </lineage>
</organism>
<evidence type="ECO:0000313" key="1">
    <source>
        <dbReference type="EMBL" id="QOJ38448.1"/>
    </source>
</evidence>
<accession>A0A7L9CBY8</accession>
<proteinExistence type="predicted"/>
<reference evidence="1" key="1">
    <citation type="submission" date="2020-08" db="EMBL/GenBank/DDBJ databases">
        <title>High throughput sequencing combined with conventional Sanger sequencing revealed high molecular diversity in AcV-1 population from kiwifruit grown in China.</title>
        <authorList>
            <person name="Hong N."/>
            <person name="Wen S."/>
        </authorList>
    </citation>
    <scope>NUCLEOTIDE SEQUENCE</scope>
    <source>
        <strain evidence="1">JX-c12007</strain>
    </source>
</reference>
<dbReference type="EMBL" id="MT936302">
    <property type="protein sequence ID" value="QOJ38448.1"/>
    <property type="molecule type" value="Genomic_RNA"/>
</dbReference>